<evidence type="ECO:0000256" key="9">
    <source>
        <dbReference type="ARBA" id="ARBA00025174"/>
    </source>
</evidence>
<keyword evidence="13" id="KW-1185">Reference proteome</keyword>
<evidence type="ECO:0000256" key="2">
    <source>
        <dbReference type="ARBA" id="ARBA00001933"/>
    </source>
</evidence>
<evidence type="ECO:0000256" key="7">
    <source>
        <dbReference type="ARBA" id="ARBA00022898"/>
    </source>
</evidence>
<evidence type="ECO:0000313" key="12">
    <source>
        <dbReference type="EMBL" id="AKA69797.1"/>
    </source>
</evidence>
<dbReference type="FunFam" id="3.40.50.2000:FF:000005">
    <property type="entry name" value="Alpha-1,4 glucan phosphorylase"/>
    <property type="match status" value="1"/>
</dbReference>
<evidence type="ECO:0000256" key="10">
    <source>
        <dbReference type="PIRSR" id="PIRSR000460-1"/>
    </source>
</evidence>
<proteinExistence type="inferred from homology"/>
<dbReference type="Gene3D" id="3.40.50.2000">
    <property type="entry name" value="Glycogen Phosphorylase B"/>
    <property type="match status" value="2"/>
</dbReference>
<evidence type="ECO:0000256" key="5">
    <source>
        <dbReference type="ARBA" id="ARBA00022676"/>
    </source>
</evidence>
<dbReference type="EMBL" id="CP009933">
    <property type="protein sequence ID" value="AKA69797.1"/>
    <property type="molecule type" value="Genomic_DNA"/>
</dbReference>
<dbReference type="GO" id="GO:0005737">
    <property type="term" value="C:cytoplasm"/>
    <property type="evidence" value="ECO:0007669"/>
    <property type="project" value="TreeGrafter"/>
</dbReference>
<comment type="function">
    <text evidence="9">Phosphorylase is an important allosteric enzyme in carbohydrate metabolism. Enzymes from different sources differ in their regulatory mechanisms and in their natural substrates. However, all known phosphorylases share catalytic and structural properties.</text>
</comment>
<dbReference type="PROSITE" id="PS00102">
    <property type="entry name" value="PHOSPHORYLASE"/>
    <property type="match status" value="1"/>
</dbReference>
<dbReference type="SUPFAM" id="SSF53756">
    <property type="entry name" value="UDP-Glycosyltransferase/glycogen phosphorylase"/>
    <property type="match status" value="1"/>
</dbReference>
<gene>
    <name evidence="12" type="ORF">CSCA_2672</name>
</gene>
<dbReference type="RefSeq" id="WP_029161606.1">
    <property type="nucleotide sequence ID" value="NZ_CP009933.1"/>
</dbReference>
<reference evidence="12 13" key="1">
    <citation type="journal article" date="2015" name="J. Biotechnol.">
        <title>Complete genome sequence of a malodorant-producing acetogen, Clostridium scatologenes ATCC 25775(T).</title>
        <authorList>
            <person name="Zhu Z."/>
            <person name="Guo T."/>
            <person name="Zheng H."/>
            <person name="Song T."/>
            <person name="Ouyang P."/>
            <person name="Xie J."/>
        </authorList>
    </citation>
    <scope>NUCLEOTIDE SEQUENCE [LARGE SCALE GENOMIC DNA]</scope>
    <source>
        <strain evidence="12 13">ATCC 25775</strain>
    </source>
</reference>
<comment type="similarity">
    <text evidence="3 11">Belongs to the glycogen phosphorylase family.</text>
</comment>
<keyword evidence="4" id="KW-0321">Glycogen metabolism</keyword>
<dbReference type="InterPro" id="IPR011833">
    <property type="entry name" value="Glycg_phsphrylas"/>
</dbReference>
<organism evidence="12 13">
    <name type="scientific">Clostridium scatologenes</name>
    <dbReference type="NCBI Taxonomy" id="1548"/>
    <lineage>
        <taxon>Bacteria</taxon>
        <taxon>Bacillati</taxon>
        <taxon>Bacillota</taxon>
        <taxon>Clostridia</taxon>
        <taxon>Eubacteriales</taxon>
        <taxon>Clostridiaceae</taxon>
        <taxon>Clostridium</taxon>
    </lineage>
</organism>
<dbReference type="Proteomes" id="UP000033115">
    <property type="component" value="Chromosome"/>
</dbReference>
<dbReference type="HOGENOM" id="CLU_010198_1_1_9"/>
<dbReference type="PANTHER" id="PTHR11468:SF3">
    <property type="entry name" value="GLYCOGEN PHOSPHORYLASE, LIVER FORM"/>
    <property type="match status" value="1"/>
</dbReference>
<keyword evidence="5 11" id="KW-0328">Glycosyltransferase</keyword>
<comment type="cofactor">
    <cofactor evidence="2 11">
        <name>pyridoxal 5'-phosphate</name>
        <dbReference type="ChEBI" id="CHEBI:597326"/>
    </cofactor>
</comment>
<dbReference type="PIRSF" id="PIRSF000460">
    <property type="entry name" value="Pprylas_GlgP"/>
    <property type="match status" value="1"/>
</dbReference>
<accession>A0A0E3M8G5</accession>
<comment type="catalytic activity">
    <reaction evidence="1 11">
        <text>[(1-&gt;4)-alpha-D-glucosyl](n) + phosphate = [(1-&gt;4)-alpha-D-glucosyl](n-1) + alpha-D-glucose 1-phosphate</text>
        <dbReference type="Rhea" id="RHEA:41732"/>
        <dbReference type="Rhea" id="RHEA-COMP:9584"/>
        <dbReference type="Rhea" id="RHEA-COMP:9586"/>
        <dbReference type="ChEBI" id="CHEBI:15444"/>
        <dbReference type="ChEBI" id="CHEBI:43474"/>
        <dbReference type="ChEBI" id="CHEBI:58601"/>
        <dbReference type="EC" id="2.4.1.1"/>
    </reaction>
</comment>
<dbReference type="AlphaFoldDB" id="A0A0E3M8G5"/>
<comment type="function">
    <text evidence="11">Allosteric enzyme that catalyzes the rate-limiting step in glycogen catabolism, the phosphorolytic cleavage of glycogen to produce glucose-1-phosphate, and plays a central role in maintaining cellular and organismal glucose homeostasis.</text>
</comment>
<keyword evidence="6 11" id="KW-0808">Transferase</keyword>
<name>A0A0E3M8G5_CLOSL</name>
<dbReference type="PANTHER" id="PTHR11468">
    <property type="entry name" value="GLYCOGEN PHOSPHORYLASE"/>
    <property type="match status" value="1"/>
</dbReference>
<dbReference type="STRING" id="1548.CSCA_2672"/>
<dbReference type="Pfam" id="PF00343">
    <property type="entry name" value="Phosphorylase"/>
    <property type="match status" value="1"/>
</dbReference>
<dbReference type="GO" id="GO:0008184">
    <property type="term" value="F:glycogen phosphorylase activity"/>
    <property type="evidence" value="ECO:0007669"/>
    <property type="project" value="InterPro"/>
</dbReference>
<sequence>MFLDKEFIKYTFKQKLMSLYAEDISELNKYHYFTALGYLVKDYISEGLMKTNKYYLNNKQKQVYYFSMEFLIGRLLESNLINLGIRDVCKEALTDLDIDFNEVLSVEKDAGLGNGGLGRLAACFLDSMASIGIAGHGCSIRYKHGLFEQKIIDGYQVEVPDNWLKEGYVWETKKPHKSVIVKFGGNIDLIEENGKFKVIHQNYEPILAVPYDIPIVGYNNNIVNNLRLWSAETVGEDFDFSSFSNGDYLKAVEYKYSVESITQVLYPDDSNEKGRILRLKQQYFFVSAGLQSILRRYEKMGLPLNKLDEYIAIHINDTHPSVAIAELMRLLVDEKSMCWEEAWKITTNVMAYTNHTILAEALEKWPIDMFKKLLPRIYMIIEEINKRFCAEVFDEYNGNWDKVNEMSIISNGTIRMAYLAIVGSHSVNGVAQLHTEILKKQELKSFYDFYPEKFNNKTNGITHRRWLIESNPKLTNLINETIGTDWIKHPLELKKLENFIHDSSIQDKFANIKRDNKIILANYIKNKYNININPNSIFDVQAKRLHAYKRQVLNVLNILDLYNRLKENPNLDIVPRTFIFAAKASPGYHLAKQVIKLITSVADKINNDTSIGDKIKVVFLENYSVSLAENLIPCTDVSEQISTASKEASGTGNMKFMMNGAITIATLDGANVEIKEAVGEDNIVIFGLTANEVIELYKNNNYHSRDIFNNDTRINKILTQLTNGFLNVSNYEFNDIYDNLLFKNDEYFVLKDFDAYVNAQNKINQLYADKSKWQKMSITNIANSGVFSSDNTVAKYADEIWNIKKVYLKSEALD</sequence>
<evidence type="ECO:0000256" key="1">
    <source>
        <dbReference type="ARBA" id="ARBA00001275"/>
    </source>
</evidence>
<evidence type="ECO:0000256" key="6">
    <source>
        <dbReference type="ARBA" id="ARBA00022679"/>
    </source>
</evidence>
<keyword evidence="7 10" id="KW-0663">Pyridoxal phosphate</keyword>
<dbReference type="EC" id="2.4.1.1" evidence="11"/>
<dbReference type="NCBIfam" id="TIGR02093">
    <property type="entry name" value="P_ylase"/>
    <property type="match status" value="1"/>
</dbReference>
<dbReference type="CDD" id="cd04300">
    <property type="entry name" value="GT35_Glycogen_Phosphorylase"/>
    <property type="match status" value="1"/>
</dbReference>
<dbReference type="KEGG" id="csq:CSCA_2672"/>
<evidence type="ECO:0000313" key="13">
    <source>
        <dbReference type="Proteomes" id="UP000033115"/>
    </source>
</evidence>
<dbReference type="FunFam" id="3.40.50.2000:FF:000807">
    <property type="entry name" value="Alpha-glucan phosphorylase 2, cytosolic"/>
    <property type="match status" value="1"/>
</dbReference>
<dbReference type="InterPro" id="IPR000811">
    <property type="entry name" value="Glyco_trans_35"/>
</dbReference>
<dbReference type="GO" id="GO:0030170">
    <property type="term" value="F:pyridoxal phosphate binding"/>
    <property type="evidence" value="ECO:0007669"/>
    <property type="project" value="InterPro"/>
</dbReference>
<evidence type="ECO:0000256" key="3">
    <source>
        <dbReference type="ARBA" id="ARBA00006047"/>
    </source>
</evidence>
<evidence type="ECO:0000256" key="8">
    <source>
        <dbReference type="ARBA" id="ARBA00023277"/>
    </source>
</evidence>
<keyword evidence="8 11" id="KW-0119">Carbohydrate metabolism</keyword>
<evidence type="ECO:0000256" key="4">
    <source>
        <dbReference type="ARBA" id="ARBA00022600"/>
    </source>
</evidence>
<feature type="modified residue" description="N6-(pyridoxal phosphate)lysine" evidence="10">
    <location>
        <position position="655"/>
    </location>
</feature>
<dbReference type="InterPro" id="IPR035090">
    <property type="entry name" value="Pyridoxal_P_attach_site"/>
</dbReference>
<protein>
    <recommendedName>
        <fullName evidence="11">Alpha-1,4 glucan phosphorylase</fullName>
        <ecNumber evidence="11">2.4.1.1</ecNumber>
    </recommendedName>
</protein>
<dbReference type="GO" id="GO:0005980">
    <property type="term" value="P:glycogen catabolic process"/>
    <property type="evidence" value="ECO:0007669"/>
    <property type="project" value="TreeGrafter"/>
</dbReference>
<evidence type="ECO:0000256" key="11">
    <source>
        <dbReference type="RuleBase" id="RU000587"/>
    </source>
</evidence>